<organism evidence="3 4">
    <name type="scientific">marine gamma proteobacterium HTCC2143</name>
    <dbReference type="NCBI Taxonomy" id="247633"/>
    <lineage>
        <taxon>Bacteria</taxon>
        <taxon>Pseudomonadati</taxon>
        <taxon>Pseudomonadota</taxon>
        <taxon>Gammaproteobacteria</taxon>
        <taxon>Cellvibrionales</taxon>
        <taxon>Spongiibacteraceae</taxon>
        <taxon>BD1-7 clade</taxon>
    </lineage>
</organism>
<feature type="transmembrane region" description="Helical" evidence="1">
    <location>
        <begin position="278"/>
        <end position="298"/>
    </location>
</feature>
<keyword evidence="1" id="KW-1133">Transmembrane helix</keyword>
<proteinExistence type="predicted"/>
<dbReference type="AlphaFoldDB" id="A0YA36"/>
<reference evidence="3 4" key="1">
    <citation type="journal article" date="2010" name="J. Bacteriol.">
        <title>Genome sequence of the oligotrophic marine Gammaproteobacterium HTCC2143, isolated from the Oregon Coast.</title>
        <authorList>
            <person name="Oh H.M."/>
            <person name="Kang I."/>
            <person name="Ferriera S."/>
            <person name="Giovannoni S.J."/>
            <person name="Cho J.C."/>
        </authorList>
    </citation>
    <scope>NUCLEOTIDE SEQUENCE [LARGE SCALE GENOMIC DNA]</scope>
    <source>
        <strain evidence="3 4">HTCC2143</strain>
    </source>
</reference>
<name>A0YA36_9GAMM</name>
<dbReference type="CDD" id="cd00009">
    <property type="entry name" value="AAA"/>
    <property type="match status" value="1"/>
</dbReference>
<dbReference type="EMBL" id="AAVT01000001">
    <property type="protein sequence ID" value="EAW32990.1"/>
    <property type="molecule type" value="Genomic_DNA"/>
</dbReference>
<dbReference type="PANTHER" id="PTHR35894">
    <property type="entry name" value="GENERAL SECRETION PATHWAY PROTEIN A-RELATED"/>
    <property type="match status" value="1"/>
</dbReference>
<gene>
    <name evidence="3" type="ORF">GP2143_17081</name>
</gene>
<accession>A0YA36</accession>
<comment type="caution">
    <text evidence="3">The sequence shown here is derived from an EMBL/GenBank/DDBJ whole genome shotgun (WGS) entry which is preliminary data.</text>
</comment>
<dbReference type="Gene3D" id="3.40.50.300">
    <property type="entry name" value="P-loop containing nucleotide triphosphate hydrolases"/>
    <property type="match status" value="1"/>
</dbReference>
<evidence type="ECO:0000259" key="2">
    <source>
        <dbReference type="Pfam" id="PF13401"/>
    </source>
</evidence>
<keyword evidence="4" id="KW-1185">Reference proteome</keyword>
<dbReference type="STRING" id="247633.GP2143_17081"/>
<keyword evidence="1" id="KW-0472">Membrane</keyword>
<dbReference type="SUPFAM" id="SSF52540">
    <property type="entry name" value="P-loop containing nucleoside triphosphate hydrolases"/>
    <property type="match status" value="1"/>
</dbReference>
<dbReference type="InterPro" id="IPR027417">
    <property type="entry name" value="P-loop_NTPase"/>
</dbReference>
<protein>
    <submittedName>
        <fullName evidence="3">MSHA biogenesis protein MshM</fullName>
    </submittedName>
</protein>
<evidence type="ECO:0000313" key="3">
    <source>
        <dbReference type="EMBL" id="EAW32990.1"/>
    </source>
</evidence>
<dbReference type="eggNOG" id="COG3267">
    <property type="taxonomic scope" value="Bacteria"/>
</dbReference>
<dbReference type="PANTHER" id="PTHR35894:SF7">
    <property type="entry name" value="GENERAL SECRETION PATHWAY PROTEIN A-RELATED"/>
    <property type="match status" value="1"/>
</dbReference>
<dbReference type="InterPro" id="IPR052026">
    <property type="entry name" value="ExeA_AAA_ATPase_DNA-bind"/>
</dbReference>
<dbReference type="OrthoDB" id="9780149at2"/>
<dbReference type="InterPro" id="IPR049945">
    <property type="entry name" value="AAA_22"/>
</dbReference>
<evidence type="ECO:0000313" key="4">
    <source>
        <dbReference type="Proteomes" id="UP000004931"/>
    </source>
</evidence>
<feature type="domain" description="ORC1/DEAH AAA+ ATPase" evidence="2">
    <location>
        <begin position="41"/>
        <end position="172"/>
    </location>
</feature>
<dbReference type="GO" id="GO:0016887">
    <property type="term" value="F:ATP hydrolysis activity"/>
    <property type="evidence" value="ECO:0007669"/>
    <property type="project" value="InterPro"/>
</dbReference>
<dbReference type="Proteomes" id="UP000004931">
    <property type="component" value="Unassembled WGS sequence"/>
</dbReference>
<sequence>MYTAHFNLKEQPFGLTPNTAFFLNAKGHREALNMLQVALSSGEGFIKVVGEVGTGKTMLCRKLLNTLDNESYYTVYIPNPLLNPNALYRAIAEELGIKCKTRDGINEYQAAINQQLFELVAEGKKVVLVIDEAQAMPSKSLEALRLISNLETETSKLVHIVLFGQPELDRMLEHSSLRQLRQRITFSYDLSALDYDGTRNYINHRSATAGSNGAPLFSDNAVALVFRASKGVPRLVNILCHKSLMVAYGKGLAQVDKKQMMAAIRDTQGLEVNGRLKVIGLCLSFVAVTIAVALLLVLPGASV</sequence>
<evidence type="ECO:0000256" key="1">
    <source>
        <dbReference type="SAM" id="Phobius"/>
    </source>
</evidence>
<keyword evidence="1" id="KW-0812">Transmembrane</keyword>
<dbReference type="Pfam" id="PF13401">
    <property type="entry name" value="AAA_22"/>
    <property type="match status" value="1"/>
</dbReference>